<dbReference type="Pfam" id="PF01101">
    <property type="entry name" value="HMG14_17"/>
    <property type="match status" value="1"/>
</dbReference>
<evidence type="ECO:0000256" key="1">
    <source>
        <dbReference type="ARBA" id="ARBA00004123"/>
    </source>
</evidence>
<dbReference type="EMBL" id="CAAGRJ010004356">
    <property type="protein sequence ID" value="VFV22396.1"/>
    <property type="molecule type" value="Genomic_DNA"/>
</dbReference>
<keyword evidence="4" id="KW-0539">Nucleus</keyword>
<dbReference type="InterPro" id="IPR000079">
    <property type="entry name" value="HMGN_fam"/>
</dbReference>
<proteinExistence type="inferred from homology"/>
<name>A0A485MRP8_LYNPA</name>
<gene>
    <name evidence="6" type="ORF">LYPA_23C007753</name>
</gene>
<dbReference type="GO" id="GO:0005634">
    <property type="term" value="C:nucleus"/>
    <property type="evidence" value="ECO:0007669"/>
    <property type="project" value="UniProtKB-SubCell"/>
</dbReference>
<comment type="similarity">
    <text evidence="2">Belongs to the HMGN family.</text>
</comment>
<feature type="non-terminal residue" evidence="6">
    <location>
        <position position="119"/>
    </location>
</feature>
<evidence type="ECO:0000313" key="6">
    <source>
        <dbReference type="EMBL" id="VFV22396.1"/>
    </source>
</evidence>
<dbReference type="GO" id="GO:0031492">
    <property type="term" value="F:nucleosomal DNA binding"/>
    <property type="evidence" value="ECO:0007669"/>
    <property type="project" value="InterPro"/>
</dbReference>
<sequence>MKALSTPLTLRHPAHTSYFAMIPKRKFISTEGVAKQEPKTRLGTLSDKPAPEKWKQSQNKWQEGINLQTKKVETKWKGAPKGEQVEVANQEMKEDLHEENGETKNEESPASDEAGEKEA</sequence>
<evidence type="ECO:0000256" key="3">
    <source>
        <dbReference type="ARBA" id="ARBA00023125"/>
    </source>
</evidence>
<comment type="subcellular location">
    <subcellularLocation>
        <location evidence="1">Nucleus</location>
    </subcellularLocation>
</comment>
<feature type="compositionally biased region" description="Basic and acidic residues" evidence="5">
    <location>
        <begin position="91"/>
        <end position="107"/>
    </location>
</feature>
<organism evidence="6 7">
    <name type="scientific">Lynx pardinus</name>
    <name type="common">Iberian lynx</name>
    <name type="synonym">Felis pardina</name>
    <dbReference type="NCBI Taxonomy" id="191816"/>
    <lineage>
        <taxon>Eukaryota</taxon>
        <taxon>Metazoa</taxon>
        <taxon>Chordata</taxon>
        <taxon>Craniata</taxon>
        <taxon>Vertebrata</taxon>
        <taxon>Euteleostomi</taxon>
        <taxon>Mammalia</taxon>
        <taxon>Eutheria</taxon>
        <taxon>Laurasiatheria</taxon>
        <taxon>Carnivora</taxon>
        <taxon>Feliformia</taxon>
        <taxon>Felidae</taxon>
        <taxon>Felinae</taxon>
        <taxon>Lynx</taxon>
    </lineage>
</organism>
<dbReference type="AlphaFoldDB" id="A0A485MRP8"/>
<keyword evidence="3" id="KW-0238">DNA-binding</keyword>
<protein>
    <submittedName>
        <fullName evidence="6">Non-histone chromosomal protein</fullName>
    </submittedName>
</protein>
<keyword evidence="7" id="KW-1185">Reference proteome</keyword>
<feature type="region of interest" description="Disordered" evidence="5">
    <location>
        <begin position="31"/>
        <end position="119"/>
    </location>
</feature>
<feature type="compositionally biased region" description="Polar residues" evidence="5">
    <location>
        <begin position="56"/>
        <end position="69"/>
    </location>
</feature>
<dbReference type="PRINTS" id="PR00925">
    <property type="entry name" value="NONHISHMG17"/>
</dbReference>
<dbReference type="GO" id="GO:0000785">
    <property type="term" value="C:chromatin"/>
    <property type="evidence" value="ECO:0007669"/>
    <property type="project" value="InterPro"/>
</dbReference>
<accession>A0A485MRP8</accession>
<dbReference type="Proteomes" id="UP000386466">
    <property type="component" value="Unassembled WGS sequence"/>
</dbReference>
<evidence type="ECO:0000256" key="2">
    <source>
        <dbReference type="ARBA" id="ARBA00007696"/>
    </source>
</evidence>
<reference evidence="6 7" key="1">
    <citation type="submission" date="2019-01" db="EMBL/GenBank/DDBJ databases">
        <authorList>
            <person name="Alioto T."/>
            <person name="Alioto T."/>
        </authorList>
    </citation>
    <scope>NUCLEOTIDE SEQUENCE [LARGE SCALE GENOMIC DNA]</scope>
</reference>
<evidence type="ECO:0000256" key="4">
    <source>
        <dbReference type="ARBA" id="ARBA00023242"/>
    </source>
</evidence>
<evidence type="ECO:0000256" key="5">
    <source>
        <dbReference type="SAM" id="MobiDB-lite"/>
    </source>
</evidence>
<dbReference type="SMART" id="SM00527">
    <property type="entry name" value="HMG17"/>
    <property type="match status" value="1"/>
</dbReference>
<evidence type="ECO:0000313" key="7">
    <source>
        <dbReference type="Proteomes" id="UP000386466"/>
    </source>
</evidence>